<gene>
    <name evidence="3" type="ORF">MFLAVUS_006765</name>
</gene>
<accession>A0ABP9Z2F4</accession>
<dbReference type="PANTHER" id="PTHR12864">
    <property type="entry name" value="RAN BINDING PROTEIN 9-RELATED"/>
    <property type="match status" value="1"/>
</dbReference>
<dbReference type="Proteomes" id="UP001473302">
    <property type="component" value="Unassembled WGS sequence"/>
</dbReference>
<organism evidence="3 4">
    <name type="scientific">Mucor flavus</name>
    <dbReference type="NCBI Taxonomy" id="439312"/>
    <lineage>
        <taxon>Eukaryota</taxon>
        <taxon>Fungi</taxon>
        <taxon>Fungi incertae sedis</taxon>
        <taxon>Mucoromycota</taxon>
        <taxon>Mucoromycotina</taxon>
        <taxon>Mucoromycetes</taxon>
        <taxon>Mucorales</taxon>
        <taxon>Mucorineae</taxon>
        <taxon>Mucoraceae</taxon>
        <taxon>Mucor</taxon>
    </lineage>
</organism>
<dbReference type="InterPro" id="IPR003877">
    <property type="entry name" value="SPRY_dom"/>
</dbReference>
<dbReference type="Gene3D" id="2.60.120.920">
    <property type="match status" value="1"/>
</dbReference>
<dbReference type="SMART" id="SM00668">
    <property type="entry name" value="CTLH"/>
    <property type="match status" value="1"/>
</dbReference>
<dbReference type="InterPro" id="IPR006595">
    <property type="entry name" value="CTLH_C"/>
</dbReference>
<sequence length="621" mass="69347">MSYFIPSTEPTYSSAFPPLQSIPWSFSNKVLYTPVSLPNTPLAPPKYPVYLKHTSYANLVLEQYYDKKSKKSNVLELDLRLPQFWLKTIKSRHLEIGSNGYDLNYITGPGKNDVSDAATIHTNFPIRPQCGIYYFEIRVVRKGRDGYFALGFTRFNTKLDRLPGGDKHSYGYHGETGQVYQHGLGSSYGPTFSSGDTIGCCINFSNSNAFFTKNGVSLGYAFENIDTTELLYPCIGLSTCGEQMSANFGQEPFLFDIEQYVKDQKSNAVQSISKETSQQPDTTSDLDQLVLSYLLEQGYTQTAQSLLKNIDYVKQQNLSAQFTLTQDQQDRNLIRKSVMSGAIDPAIEQTQAIYPGLLETNPDLLFQLKTSKFTNILTDNKVSCPSIYGSDTDDDSSSAYSGRSRAFSVGSGNDLLCQVLYEEESVEKIHAAKGPSAALGSSNGPLSSPLPVAASGRRLSWAAIAASPTTPDTVVDEMFVTRRKSISRTRRDSNCSFDYIQEEAEEYEDNSKNMSVIRKAMHYGHQLQDEYQNHPKYLNKLRELFTLLTCLDLKTSPLAHLLDVSHRDLVASELNTAIQIYQGNSKGSNLELVFKQSMSINRELSIQGHGKASLVHDYFMH</sequence>
<dbReference type="InterPro" id="IPR001870">
    <property type="entry name" value="B30.2/SPRY"/>
</dbReference>
<reference evidence="3 4" key="1">
    <citation type="submission" date="2024-04" db="EMBL/GenBank/DDBJ databases">
        <title>genome sequences of Mucor flavus KT1a and Helicostylum pulchrum KT1b strains isolated from the surface of a dry-aged beef.</title>
        <authorList>
            <person name="Toyotome T."/>
            <person name="Hosono M."/>
            <person name="Torimaru M."/>
            <person name="Fukuda K."/>
            <person name="Mikami N."/>
        </authorList>
    </citation>
    <scope>NUCLEOTIDE SEQUENCE [LARGE SCALE GENOMIC DNA]</scope>
    <source>
        <strain evidence="3 4">KT1a</strain>
    </source>
</reference>
<dbReference type="InterPro" id="IPR024964">
    <property type="entry name" value="CTLH/CRA"/>
</dbReference>
<dbReference type="Pfam" id="PF00622">
    <property type="entry name" value="SPRY"/>
    <property type="match status" value="1"/>
</dbReference>
<feature type="domain" description="B30.2/SPRY" evidence="1">
    <location>
        <begin position="63"/>
        <end position="253"/>
    </location>
</feature>
<keyword evidence="4" id="KW-1185">Reference proteome</keyword>
<dbReference type="PROSITE" id="PS50896">
    <property type="entry name" value="LISH"/>
    <property type="match status" value="1"/>
</dbReference>
<comment type="caution">
    <text evidence="3">The sequence shown here is derived from an EMBL/GenBank/DDBJ whole genome shotgun (WGS) entry which is preliminary data.</text>
</comment>
<name>A0ABP9Z2F4_9FUNG</name>
<dbReference type="Pfam" id="PF08513">
    <property type="entry name" value="LisH"/>
    <property type="match status" value="1"/>
</dbReference>
<protein>
    <recommendedName>
        <fullName evidence="5">Ran-binding protein 10</fullName>
    </recommendedName>
</protein>
<evidence type="ECO:0000313" key="4">
    <source>
        <dbReference type="Proteomes" id="UP001473302"/>
    </source>
</evidence>
<feature type="domain" description="CTLH" evidence="2">
    <location>
        <begin position="330"/>
        <end position="384"/>
    </location>
</feature>
<dbReference type="EMBL" id="BAABUK010000016">
    <property type="protein sequence ID" value="GAA5813290.1"/>
    <property type="molecule type" value="Genomic_DNA"/>
</dbReference>
<proteinExistence type="predicted"/>
<dbReference type="SUPFAM" id="SSF49899">
    <property type="entry name" value="Concanavalin A-like lectins/glucanases"/>
    <property type="match status" value="1"/>
</dbReference>
<dbReference type="SMART" id="SM00757">
    <property type="entry name" value="CRA"/>
    <property type="match status" value="1"/>
</dbReference>
<evidence type="ECO:0000313" key="3">
    <source>
        <dbReference type="EMBL" id="GAA5813290.1"/>
    </source>
</evidence>
<dbReference type="InterPro" id="IPR043136">
    <property type="entry name" value="B30.2/SPRY_sf"/>
</dbReference>
<evidence type="ECO:0008006" key="5">
    <source>
        <dbReference type="Google" id="ProtNLM"/>
    </source>
</evidence>
<evidence type="ECO:0000259" key="2">
    <source>
        <dbReference type="PROSITE" id="PS50897"/>
    </source>
</evidence>
<evidence type="ECO:0000259" key="1">
    <source>
        <dbReference type="PROSITE" id="PS50188"/>
    </source>
</evidence>
<dbReference type="InterPro" id="IPR050618">
    <property type="entry name" value="Ubq-SigPath_Reg"/>
</dbReference>
<dbReference type="SMART" id="SM00667">
    <property type="entry name" value="LisH"/>
    <property type="match status" value="1"/>
</dbReference>
<dbReference type="Pfam" id="PF10607">
    <property type="entry name" value="CTLH"/>
    <property type="match status" value="2"/>
</dbReference>
<dbReference type="InterPro" id="IPR013320">
    <property type="entry name" value="ConA-like_dom_sf"/>
</dbReference>
<dbReference type="InterPro" id="IPR013144">
    <property type="entry name" value="CRA_dom"/>
</dbReference>
<dbReference type="PROSITE" id="PS50188">
    <property type="entry name" value="B302_SPRY"/>
    <property type="match status" value="1"/>
</dbReference>
<dbReference type="SMART" id="SM00449">
    <property type="entry name" value="SPRY"/>
    <property type="match status" value="1"/>
</dbReference>
<dbReference type="PROSITE" id="PS50897">
    <property type="entry name" value="CTLH"/>
    <property type="match status" value="1"/>
</dbReference>
<dbReference type="InterPro" id="IPR006594">
    <property type="entry name" value="LisH"/>
</dbReference>